<organism evidence="1 2">
    <name type="scientific">Ralstonia flaminis</name>
    <dbReference type="NCBI Taxonomy" id="3058597"/>
    <lineage>
        <taxon>Bacteria</taxon>
        <taxon>Pseudomonadati</taxon>
        <taxon>Pseudomonadota</taxon>
        <taxon>Betaproteobacteria</taxon>
        <taxon>Burkholderiales</taxon>
        <taxon>Burkholderiaceae</taxon>
        <taxon>Ralstonia</taxon>
    </lineage>
</organism>
<name>A0ABN9JXJ1_9RALS</name>
<accession>A0ABN9JXJ1</accession>
<proteinExistence type="predicted"/>
<dbReference type="Proteomes" id="UP001189757">
    <property type="component" value="Unassembled WGS sequence"/>
</dbReference>
<keyword evidence="2" id="KW-1185">Reference proteome</keyword>
<dbReference type="EMBL" id="CATZLL010000033">
    <property type="protein sequence ID" value="CAJ0822895.1"/>
    <property type="molecule type" value="Genomic_DNA"/>
</dbReference>
<reference evidence="1 2" key="1">
    <citation type="submission" date="2023-07" db="EMBL/GenBank/DDBJ databases">
        <authorList>
            <person name="Peeters C."/>
        </authorList>
    </citation>
    <scope>NUCLEOTIDE SEQUENCE [LARGE SCALE GENOMIC DNA]</scope>
    <source>
        <strain evidence="1 2">LMG 18101</strain>
    </source>
</reference>
<evidence type="ECO:0000313" key="2">
    <source>
        <dbReference type="Proteomes" id="UP001189757"/>
    </source>
</evidence>
<sequence length="65" mass="6826">MPKYGAPVPVLLSVARTVKVLEPSAVGVPETTPVLAFRLRPAGSVPLDTAYVYGAVPPVALKVWL</sequence>
<comment type="caution">
    <text evidence="1">The sequence shown here is derived from an EMBL/GenBank/DDBJ whole genome shotgun (WGS) entry which is preliminary data.</text>
</comment>
<gene>
    <name evidence="1" type="ORF">LMG18101_05255</name>
</gene>
<evidence type="ECO:0000313" key="1">
    <source>
        <dbReference type="EMBL" id="CAJ0822895.1"/>
    </source>
</evidence>
<protein>
    <submittedName>
        <fullName evidence="1">Uncharacterized protein</fullName>
    </submittedName>
</protein>